<keyword evidence="3" id="KW-1185">Reference proteome</keyword>
<dbReference type="EMBL" id="JANJOU010000001">
    <property type="protein sequence ID" value="MCR0980790.1"/>
    <property type="molecule type" value="Genomic_DNA"/>
</dbReference>
<dbReference type="SUPFAM" id="SSF89796">
    <property type="entry name" value="CoA-transferase family III (CaiB/BaiF)"/>
    <property type="match status" value="1"/>
</dbReference>
<comment type="caution">
    <text evidence="2">The sequence shown here is derived from an EMBL/GenBank/DDBJ whole genome shotgun (WGS) entry which is preliminary data.</text>
</comment>
<evidence type="ECO:0000256" key="1">
    <source>
        <dbReference type="ARBA" id="ARBA00022679"/>
    </source>
</evidence>
<dbReference type="PANTHER" id="PTHR48207:SF4">
    <property type="entry name" value="BLL6097 PROTEIN"/>
    <property type="match status" value="1"/>
</dbReference>
<dbReference type="PANTHER" id="PTHR48207">
    <property type="entry name" value="SUCCINATE--HYDROXYMETHYLGLUTARATE COA-TRANSFERASE"/>
    <property type="match status" value="1"/>
</dbReference>
<organism evidence="2 3">
    <name type="scientific">Roseomonas populi</name>
    <dbReference type="NCBI Taxonomy" id="3121582"/>
    <lineage>
        <taxon>Bacteria</taxon>
        <taxon>Pseudomonadati</taxon>
        <taxon>Pseudomonadota</taxon>
        <taxon>Alphaproteobacteria</taxon>
        <taxon>Acetobacterales</taxon>
        <taxon>Roseomonadaceae</taxon>
        <taxon>Roseomonas</taxon>
    </lineage>
</organism>
<dbReference type="InterPro" id="IPR044855">
    <property type="entry name" value="CoA-Trfase_III_dom3_sf"/>
</dbReference>
<dbReference type="InterPro" id="IPR023606">
    <property type="entry name" value="CoA-Trfase_III_dom_1_sf"/>
</dbReference>
<reference evidence="2 3" key="1">
    <citation type="submission" date="2022-06" db="EMBL/GenBank/DDBJ databases">
        <title>Roseomonas CN29.</title>
        <authorList>
            <person name="Cheng Y."/>
            <person name="He X."/>
        </authorList>
    </citation>
    <scope>NUCLEOTIDE SEQUENCE [LARGE SCALE GENOMIC DNA]</scope>
    <source>
        <strain evidence="2 3">CN29</strain>
    </source>
</reference>
<evidence type="ECO:0000313" key="2">
    <source>
        <dbReference type="EMBL" id="MCR0980790.1"/>
    </source>
</evidence>
<evidence type="ECO:0000313" key="3">
    <source>
        <dbReference type="Proteomes" id="UP001524642"/>
    </source>
</evidence>
<dbReference type="Pfam" id="PF02515">
    <property type="entry name" value="CoA_transf_3"/>
    <property type="match status" value="1"/>
</dbReference>
<dbReference type="Proteomes" id="UP001524642">
    <property type="component" value="Unassembled WGS sequence"/>
</dbReference>
<keyword evidence="1 2" id="KW-0808">Transferase</keyword>
<accession>A0ABT1WY71</accession>
<protein>
    <submittedName>
        <fullName evidence="2">CoA transferase</fullName>
    </submittedName>
</protein>
<dbReference type="InterPro" id="IPR003673">
    <property type="entry name" value="CoA-Trfase_fam_III"/>
</dbReference>
<dbReference type="Gene3D" id="3.30.1540.10">
    <property type="entry name" value="formyl-coa transferase, domain 3"/>
    <property type="match status" value="1"/>
</dbReference>
<dbReference type="RefSeq" id="WP_257714459.1">
    <property type="nucleotide sequence ID" value="NZ_JANJOU010000001.1"/>
</dbReference>
<dbReference type="InterPro" id="IPR050483">
    <property type="entry name" value="CoA-transferase_III_domain"/>
</dbReference>
<dbReference type="GO" id="GO:0016740">
    <property type="term" value="F:transferase activity"/>
    <property type="evidence" value="ECO:0007669"/>
    <property type="project" value="UniProtKB-KW"/>
</dbReference>
<name>A0ABT1WY71_9PROT</name>
<sequence>MSNTPLRGIRVLDLTTVVVGPACTQRLADYGAEVIKVEMRGGDLLRSLGGRSPTGQHGGCYLHLNRKKRTVCLDLKAEAGRDALLAIAAGCDVLVTNMRPEALRRLGLDAARLRARLPRLVYCTITGFGPGGPYEGKPAYDSVVQGAAGIGGLFERRDGAPSYVPLLLCDHLVGEIAAGAVMSALFERERAGEGSAIEVPMHETMAAFVLAEHLGAQSFSPPIGAPGDVRLLDPNNRPMRTADGWISLTANTDAQVRAFFTVLGRPDLADDPRFVSVASRVRHVRHWYAERGRLVEERRTAELLELFAAADVPAMPCHSLESLLEDPHLNAVGLFRDVEHPTEGRVRSLRPTVLHDGAPAEAGRAASPVGYDTRAVLLEAGLPGEEIDRLMACGTAHQHEGGVAPG</sequence>
<dbReference type="Gene3D" id="3.40.50.10540">
    <property type="entry name" value="Crotonobetainyl-coa:carnitine coa-transferase, domain 1"/>
    <property type="match status" value="1"/>
</dbReference>
<gene>
    <name evidence="2" type="ORF">NRP21_01855</name>
</gene>
<proteinExistence type="predicted"/>